<evidence type="ECO:0000256" key="4">
    <source>
        <dbReference type="ARBA" id="ARBA00023136"/>
    </source>
</evidence>
<keyword evidence="4 6" id="KW-0472">Membrane</keyword>
<dbReference type="Pfam" id="PF25963">
    <property type="entry name" value="Beta-barrel_AAEA"/>
    <property type="match status" value="1"/>
</dbReference>
<dbReference type="SUPFAM" id="SSF111369">
    <property type="entry name" value="HlyD-like secretion proteins"/>
    <property type="match status" value="3"/>
</dbReference>
<keyword evidence="2 6" id="KW-0812">Transmembrane</keyword>
<dbReference type="EMBL" id="JBHUDG010000003">
    <property type="protein sequence ID" value="MFD1629104.1"/>
    <property type="molecule type" value="Genomic_DNA"/>
</dbReference>
<evidence type="ECO:0000256" key="2">
    <source>
        <dbReference type="ARBA" id="ARBA00022692"/>
    </source>
</evidence>
<feature type="transmembrane region" description="Helical" evidence="6">
    <location>
        <begin position="12"/>
        <end position="34"/>
    </location>
</feature>
<proteinExistence type="predicted"/>
<feature type="domain" description="p-hydroxybenzoic acid efflux pump subunit AaeA-like beta-barrel" evidence="8">
    <location>
        <begin position="249"/>
        <end position="343"/>
    </location>
</feature>
<organism evidence="9 10">
    <name type="scientific">Pseudopedobacter beijingensis</name>
    <dbReference type="NCBI Taxonomy" id="1207056"/>
    <lineage>
        <taxon>Bacteria</taxon>
        <taxon>Pseudomonadati</taxon>
        <taxon>Bacteroidota</taxon>
        <taxon>Sphingobacteriia</taxon>
        <taxon>Sphingobacteriales</taxon>
        <taxon>Sphingobacteriaceae</taxon>
        <taxon>Pseudopedobacter</taxon>
    </lineage>
</organism>
<dbReference type="Proteomes" id="UP001597118">
    <property type="component" value="Unassembled WGS sequence"/>
</dbReference>
<evidence type="ECO:0000313" key="10">
    <source>
        <dbReference type="Proteomes" id="UP001597118"/>
    </source>
</evidence>
<dbReference type="InterPro" id="IPR050739">
    <property type="entry name" value="MFP"/>
</dbReference>
<evidence type="ECO:0000259" key="7">
    <source>
        <dbReference type="Pfam" id="PF25881"/>
    </source>
</evidence>
<evidence type="ECO:0000256" key="6">
    <source>
        <dbReference type="SAM" id="Phobius"/>
    </source>
</evidence>
<accession>A0ABW4IAV2</accession>
<gene>
    <name evidence="9" type="ORF">ACFSAH_04400</name>
</gene>
<dbReference type="Gene3D" id="1.10.287.470">
    <property type="entry name" value="Helix hairpin bin"/>
    <property type="match status" value="1"/>
</dbReference>
<name>A0ABW4IAV2_9SPHI</name>
<comment type="caution">
    <text evidence="9">The sequence shown here is derived from an EMBL/GenBank/DDBJ whole genome shotgun (WGS) entry which is preliminary data.</text>
</comment>
<sequence length="345" mass="37393">MKKKSSKPNKIIPIILGIIIIIGAFIGIKEYIYFSKHIDTDDAQIDADISPVIARVGGYVDSIYFEENTAVKANQVVVKLDDRDYKIKLEQALAGIKSVQANINVGESVISSTTIGLGSASANVDAAKARATKANQDFIRFQNLIKDGSITQQQFDYAKAEKIAADAQLEAAKNQYEVVKKQIGTSQSQLSATQTGLAQHHADVDFASLQLSYTDIKAPATGIASKKNVQIGQLVQPGQALFSIVNEGSLYVTANFKETQVEKLKEGQEVEVIVDAFPDITLKGEVYNFSPATGAKFALLPPDNATGNFVKVIQRIPVKIKIDQTNKIIEKLRPGMSVKVSVHVG</sequence>
<dbReference type="PANTHER" id="PTHR30386">
    <property type="entry name" value="MEMBRANE FUSION SUBUNIT OF EMRAB-TOLC MULTIDRUG EFFLUX PUMP"/>
    <property type="match status" value="1"/>
</dbReference>
<evidence type="ECO:0000256" key="5">
    <source>
        <dbReference type="SAM" id="Coils"/>
    </source>
</evidence>
<keyword evidence="5" id="KW-0175">Coiled coil</keyword>
<keyword evidence="3 6" id="KW-1133">Transmembrane helix</keyword>
<feature type="domain" description="YbhG-like alpha-helical hairpin" evidence="7">
    <location>
        <begin position="80"/>
        <end position="211"/>
    </location>
</feature>
<evidence type="ECO:0000256" key="1">
    <source>
        <dbReference type="ARBA" id="ARBA00004167"/>
    </source>
</evidence>
<protein>
    <submittedName>
        <fullName evidence="9">HlyD family secretion protein</fullName>
    </submittedName>
</protein>
<keyword evidence="10" id="KW-1185">Reference proteome</keyword>
<dbReference type="InterPro" id="IPR058634">
    <property type="entry name" value="AaeA-lik-b-barrel"/>
</dbReference>
<dbReference type="Gene3D" id="2.40.50.100">
    <property type="match status" value="1"/>
</dbReference>
<reference evidence="10" key="1">
    <citation type="journal article" date="2019" name="Int. J. Syst. Evol. Microbiol.">
        <title>The Global Catalogue of Microorganisms (GCM) 10K type strain sequencing project: providing services to taxonomists for standard genome sequencing and annotation.</title>
        <authorList>
            <consortium name="The Broad Institute Genomics Platform"/>
            <consortium name="The Broad Institute Genome Sequencing Center for Infectious Disease"/>
            <person name="Wu L."/>
            <person name="Ma J."/>
        </authorList>
    </citation>
    <scope>NUCLEOTIDE SEQUENCE [LARGE SCALE GENOMIC DNA]</scope>
    <source>
        <strain evidence="10">CCUG 53762</strain>
    </source>
</reference>
<dbReference type="PANTHER" id="PTHR30386:SF26">
    <property type="entry name" value="TRANSPORT PROTEIN COMB"/>
    <property type="match status" value="1"/>
</dbReference>
<evidence type="ECO:0000313" key="9">
    <source>
        <dbReference type="EMBL" id="MFD1629104.1"/>
    </source>
</evidence>
<evidence type="ECO:0000256" key="3">
    <source>
        <dbReference type="ARBA" id="ARBA00022989"/>
    </source>
</evidence>
<evidence type="ECO:0000259" key="8">
    <source>
        <dbReference type="Pfam" id="PF25963"/>
    </source>
</evidence>
<dbReference type="InterPro" id="IPR059052">
    <property type="entry name" value="HH_YbhG-like"/>
</dbReference>
<dbReference type="Pfam" id="PF25881">
    <property type="entry name" value="HH_YBHG"/>
    <property type="match status" value="1"/>
</dbReference>
<comment type="subcellular location">
    <subcellularLocation>
        <location evidence="1">Membrane</location>
        <topology evidence="1">Single-pass membrane protein</topology>
    </subcellularLocation>
</comment>
<dbReference type="RefSeq" id="WP_379661484.1">
    <property type="nucleotide sequence ID" value="NZ_JBHUDG010000003.1"/>
</dbReference>
<feature type="coiled-coil region" evidence="5">
    <location>
        <begin position="162"/>
        <end position="189"/>
    </location>
</feature>
<dbReference type="Gene3D" id="2.40.30.170">
    <property type="match status" value="1"/>
</dbReference>